<organism evidence="3 4">
    <name type="scientific">Gelidibacter maritimus</name>
    <dbReference type="NCBI Taxonomy" id="2761487"/>
    <lineage>
        <taxon>Bacteria</taxon>
        <taxon>Pseudomonadati</taxon>
        <taxon>Bacteroidota</taxon>
        <taxon>Flavobacteriia</taxon>
        <taxon>Flavobacteriales</taxon>
        <taxon>Flavobacteriaceae</taxon>
        <taxon>Gelidibacter</taxon>
    </lineage>
</organism>
<feature type="domain" description="GH16" evidence="2">
    <location>
        <begin position="296"/>
        <end position="547"/>
    </location>
</feature>
<dbReference type="InterPro" id="IPR050546">
    <property type="entry name" value="Glycosyl_Hydrlase_16"/>
</dbReference>
<evidence type="ECO:0000259" key="2">
    <source>
        <dbReference type="PROSITE" id="PS51762"/>
    </source>
</evidence>
<dbReference type="PROSITE" id="PS51257">
    <property type="entry name" value="PROKAR_LIPOPROTEIN"/>
    <property type="match status" value="1"/>
</dbReference>
<dbReference type="GO" id="GO:0004553">
    <property type="term" value="F:hydrolase activity, hydrolyzing O-glycosyl compounds"/>
    <property type="evidence" value="ECO:0007669"/>
    <property type="project" value="InterPro"/>
</dbReference>
<evidence type="ECO:0000313" key="4">
    <source>
        <dbReference type="Proteomes" id="UP000541857"/>
    </source>
</evidence>
<sequence length="547" mass="59344">MKKLSKIIGLIAVLAFFGSCEKDDPTIGDIIAPTNIVVTTEIVGQDADNPFGDGTGIINFSARANNALSYKFVTPGGQQMSASGNAAITFTNVGINSYQVAVVAIGTGGVTSSVTVDVEVLVTYEPPADLLEKLVGDGSKTWRIKSEKKGHFGLGPVDGNVPVEYFGVQPEEKAGSGMYTDRYIFDRDGTFTHITDSTNDDPTYNPEGTVFGRENLINELGGVGGGTQQEADVLNYPLNDYTENWGLIAPGGVETLTLTGKGFIGYYVGGNHQYRIFDRSVSNELLITTNDGNGEFSWWFIITSQEPGEGEVDEPFSSVYNDLVWEDTFDVDGAPDPDKWTYDLGTGDNGWGNNEKQSYTNNPDNVKIEDGILKITAKAENGSYTSSRIKTDGIYSFTYGRVEVRAKLPSGGGTWPAIWMLGQNYQTDIWPASGEIDVMEHVGNNQNTILSALHFPGNYGGNAVTQSTTLPTASTEFHNYSVEWTPEFIKFLVDDKVFHTFANDVSTPFNADFFLILNVAMGGNLGGAIDPNFTASTLEIDYVKVYQ</sequence>
<dbReference type="Gene3D" id="2.60.120.200">
    <property type="match status" value="1"/>
</dbReference>
<evidence type="ECO:0000313" key="3">
    <source>
        <dbReference type="EMBL" id="MBA6152502.1"/>
    </source>
</evidence>
<dbReference type="InterPro" id="IPR013320">
    <property type="entry name" value="ConA-like_dom_sf"/>
</dbReference>
<name>A0A7W2R364_9FLAO</name>
<gene>
    <name evidence="3" type="ORF">H3Z82_07170</name>
</gene>
<dbReference type="CDD" id="cd08023">
    <property type="entry name" value="GH16_laminarinase_like"/>
    <property type="match status" value="1"/>
</dbReference>
<dbReference type="PANTHER" id="PTHR10963:SF55">
    <property type="entry name" value="GLYCOSIDE HYDROLASE FAMILY 16 PROTEIN"/>
    <property type="match status" value="1"/>
</dbReference>
<dbReference type="PANTHER" id="PTHR10963">
    <property type="entry name" value="GLYCOSYL HYDROLASE-RELATED"/>
    <property type="match status" value="1"/>
</dbReference>
<dbReference type="Pfam" id="PF00722">
    <property type="entry name" value="Glyco_hydro_16"/>
    <property type="match status" value="1"/>
</dbReference>
<proteinExistence type="inferred from homology"/>
<dbReference type="EMBL" id="JACGLT010000004">
    <property type="protein sequence ID" value="MBA6152502.1"/>
    <property type="molecule type" value="Genomic_DNA"/>
</dbReference>
<comment type="caution">
    <text evidence="3">The sequence shown here is derived from an EMBL/GenBank/DDBJ whole genome shotgun (WGS) entry which is preliminary data.</text>
</comment>
<dbReference type="AlphaFoldDB" id="A0A7W2R364"/>
<accession>A0A7W2R364</accession>
<protein>
    <submittedName>
        <fullName evidence="3">Glycoside hydrolase family 16 protein</fullName>
    </submittedName>
</protein>
<dbReference type="InterPro" id="IPR000757">
    <property type="entry name" value="Beta-glucanase-like"/>
</dbReference>
<dbReference type="PROSITE" id="PS51762">
    <property type="entry name" value="GH16_2"/>
    <property type="match status" value="1"/>
</dbReference>
<evidence type="ECO:0000256" key="1">
    <source>
        <dbReference type="ARBA" id="ARBA00006865"/>
    </source>
</evidence>
<comment type="similarity">
    <text evidence="1">Belongs to the glycosyl hydrolase 16 family.</text>
</comment>
<keyword evidence="3" id="KW-0378">Hydrolase</keyword>
<reference evidence="3 4" key="1">
    <citation type="submission" date="2020-07" db="EMBL/GenBank/DDBJ databases">
        <title>Bacterium isolated from marine sediment.</title>
        <authorList>
            <person name="Shang D."/>
        </authorList>
    </citation>
    <scope>NUCLEOTIDE SEQUENCE [LARGE SCALE GENOMIC DNA]</scope>
    <source>
        <strain evidence="3 4">F6074</strain>
    </source>
</reference>
<dbReference type="GO" id="GO:0005975">
    <property type="term" value="P:carbohydrate metabolic process"/>
    <property type="evidence" value="ECO:0007669"/>
    <property type="project" value="InterPro"/>
</dbReference>
<keyword evidence="4" id="KW-1185">Reference proteome</keyword>
<dbReference type="RefSeq" id="WP_182204198.1">
    <property type="nucleotide sequence ID" value="NZ_JACGLT010000004.1"/>
</dbReference>
<dbReference type="SUPFAM" id="SSF49899">
    <property type="entry name" value="Concanavalin A-like lectins/glucanases"/>
    <property type="match status" value="1"/>
</dbReference>
<dbReference type="Proteomes" id="UP000541857">
    <property type="component" value="Unassembled WGS sequence"/>
</dbReference>